<evidence type="ECO:0000259" key="2">
    <source>
        <dbReference type="Pfam" id="PF13439"/>
    </source>
</evidence>
<keyword evidence="4" id="KW-1185">Reference proteome</keyword>
<dbReference type="Pfam" id="PF13439">
    <property type="entry name" value="Glyco_transf_4"/>
    <property type="match status" value="1"/>
</dbReference>
<dbReference type="RefSeq" id="WP_225250929.1">
    <property type="nucleotide sequence ID" value="NZ_JAIWIU010000091.1"/>
</dbReference>
<evidence type="ECO:0000313" key="3">
    <source>
        <dbReference type="EMBL" id="MCA2017124.1"/>
    </source>
</evidence>
<dbReference type="Pfam" id="PF00534">
    <property type="entry name" value="Glycos_transf_1"/>
    <property type="match status" value="1"/>
</dbReference>
<dbReference type="InterPro" id="IPR001296">
    <property type="entry name" value="Glyco_trans_1"/>
</dbReference>
<reference evidence="4" key="1">
    <citation type="submission" date="2023-07" db="EMBL/GenBank/DDBJ databases">
        <title>Molecular identification of indigenous halophilic bacteria isolated from red sea cost, biodegradation of synthetic dyes and assessment of degraded metabolite toxicity.</title>
        <authorList>
            <person name="Chaieb K."/>
            <person name="Altayb H.N."/>
        </authorList>
    </citation>
    <scope>NUCLEOTIDE SEQUENCE [LARGE SCALE GENOMIC DNA]</scope>
    <source>
        <strain evidence="4">K20</strain>
    </source>
</reference>
<sequence length="406" mass="45733">MKILTVTTLFPHVNNPKHGVFIETRLRQLRRQYPDVEIKVIAPIPYFPFKHPLFGDYAQYANAPDCEVRFGMEVYHPRYFVVPKIGMTLTPQTLAYTVLRQAKRLLAEGFNFDLIDGHYFYPDGVAIAKVAKKLNKPFTVTARGTDINLIPEFTKPRRQIQQVFKQANHTMAVCEALRQSMINLGAEPTHVSTLRNGVDLNLFAFQDEHQQKLLRQKLALPEHYPVIISTGHLIERKGHYLVIDAVQSLTDVTLLIAGSGPDGKTLERQVHKAGMTERVRFLGSLSQTELAEYYGAADLSVLASSREGWANVLLESMSCGTPVVATNIWGTPEVVQTPEAGRLVKRTANDLRQGIIDLLDTLPVRSQTRAYAEQFTWQSTSEAQYRIFNAIVNHQPIPVLTAETVQ</sequence>
<organism evidence="3 4">
    <name type="scientific">Vibrio tritonius</name>
    <dbReference type="NCBI Taxonomy" id="1435069"/>
    <lineage>
        <taxon>Bacteria</taxon>
        <taxon>Pseudomonadati</taxon>
        <taxon>Pseudomonadota</taxon>
        <taxon>Gammaproteobacteria</taxon>
        <taxon>Vibrionales</taxon>
        <taxon>Vibrionaceae</taxon>
        <taxon>Vibrio</taxon>
    </lineage>
</organism>
<dbReference type="InterPro" id="IPR050194">
    <property type="entry name" value="Glycosyltransferase_grp1"/>
</dbReference>
<evidence type="ECO:0000313" key="4">
    <source>
        <dbReference type="Proteomes" id="UP001199044"/>
    </source>
</evidence>
<accession>A0ABS7YSB1</accession>
<dbReference type="InterPro" id="IPR028098">
    <property type="entry name" value="Glyco_trans_4-like_N"/>
</dbReference>
<protein>
    <submittedName>
        <fullName evidence="3">Glycosyltransferase family 4 protein</fullName>
    </submittedName>
</protein>
<dbReference type="SUPFAM" id="SSF53756">
    <property type="entry name" value="UDP-Glycosyltransferase/glycogen phosphorylase"/>
    <property type="match status" value="1"/>
</dbReference>
<proteinExistence type="predicted"/>
<dbReference type="Gene3D" id="3.40.50.2000">
    <property type="entry name" value="Glycogen Phosphorylase B"/>
    <property type="match status" value="2"/>
</dbReference>
<dbReference type="PANTHER" id="PTHR45947">
    <property type="entry name" value="SULFOQUINOVOSYL TRANSFERASE SQD2"/>
    <property type="match status" value="1"/>
</dbReference>
<dbReference type="EMBL" id="JAIWIU010000091">
    <property type="protein sequence ID" value="MCA2017124.1"/>
    <property type="molecule type" value="Genomic_DNA"/>
</dbReference>
<dbReference type="PANTHER" id="PTHR45947:SF15">
    <property type="entry name" value="TEICHURONIC ACID BIOSYNTHESIS GLYCOSYLTRANSFERASE TUAC-RELATED"/>
    <property type="match status" value="1"/>
</dbReference>
<comment type="caution">
    <text evidence="3">The sequence shown here is derived from an EMBL/GenBank/DDBJ whole genome shotgun (WGS) entry which is preliminary data.</text>
</comment>
<dbReference type="CDD" id="cd03798">
    <property type="entry name" value="GT4_WlbH-like"/>
    <property type="match status" value="1"/>
</dbReference>
<feature type="domain" description="Glycosyltransferase subfamily 4-like N-terminal" evidence="2">
    <location>
        <begin position="89"/>
        <end position="201"/>
    </location>
</feature>
<evidence type="ECO:0000259" key="1">
    <source>
        <dbReference type="Pfam" id="PF00534"/>
    </source>
</evidence>
<dbReference type="Proteomes" id="UP001199044">
    <property type="component" value="Unassembled WGS sequence"/>
</dbReference>
<gene>
    <name evidence="3" type="ORF">LDJ79_13440</name>
</gene>
<feature type="domain" description="Glycosyl transferase family 1" evidence="1">
    <location>
        <begin position="212"/>
        <end position="374"/>
    </location>
</feature>
<name>A0ABS7YSB1_9VIBR</name>